<name>A0A8H3DKN4_9AGAM</name>
<evidence type="ECO:0008006" key="3">
    <source>
        <dbReference type="Google" id="ProtNLM"/>
    </source>
</evidence>
<dbReference type="EMBL" id="CAJMWT010008088">
    <property type="protein sequence ID" value="CAE6530692.1"/>
    <property type="molecule type" value="Genomic_DNA"/>
</dbReference>
<protein>
    <recommendedName>
        <fullName evidence="3">F-box domain-containing protein</fullName>
    </recommendedName>
</protein>
<accession>A0A8H3DKN4</accession>
<sequence length="209" mass="23748">MGIASNLQLLEFYDPVEWMSDTTILKPVLRLNQGFKILRLHGLPPVMLRAAIMPITPGAWESKMRIETREPEPLEAHSNWSTVTALTLDNNKGPIHVGDYLPKILATLPNVHSLTLENFELVEPTLSGLTKPHDAVDNFPRISVLRLHHSRVCDHEAFKSVIRSHPLRRLEIRDRALEWGEIGTYEPDANSPLYSWLAEEVPELYVTGH</sequence>
<dbReference type="AlphaFoldDB" id="A0A8H3DKN4"/>
<organism evidence="1 2">
    <name type="scientific">Rhizoctonia solani</name>
    <dbReference type="NCBI Taxonomy" id="456999"/>
    <lineage>
        <taxon>Eukaryota</taxon>
        <taxon>Fungi</taxon>
        <taxon>Dikarya</taxon>
        <taxon>Basidiomycota</taxon>
        <taxon>Agaricomycotina</taxon>
        <taxon>Agaricomycetes</taxon>
        <taxon>Cantharellales</taxon>
        <taxon>Ceratobasidiaceae</taxon>
        <taxon>Rhizoctonia</taxon>
    </lineage>
</organism>
<comment type="caution">
    <text evidence="1">The sequence shown here is derived from an EMBL/GenBank/DDBJ whole genome shotgun (WGS) entry which is preliminary data.</text>
</comment>
<dbReference type="Proteomes" id="UP000663843">
    <property type="component" value="Unassembled WGS sequence"/>
</dbReference>
<dbReference type="SUPFAM" id="SSF52047">
    <property type="entry name" value="RNI-like"/>
    <property type="match status" value="1"/>
</dbReference>
<evidence type="ECO:0000313" key="2">
    <source>
        <dbReference type="Proteomes" id="UP000663843"/>
    </source>
</evidence>
<evidence type="ECO:0000313" key="1">
    <source>
        <dbReference type="EMBL" id="CAE6530692.1"/>
    </source>
</evidence>
<gene>
    <name evidence="1" type="ORF">RDB_LOCUS178273</name>
</gene>
<proteinExistence type="predicted"/>
<reference evidence="1" key="1">
    <citation type="submission" date="2021-01" db="EMBL/GenBank/DDBJ databases">
        <authorList>
            <person name="Kaushik A."/>
        </authorList>
    </citation>
    <scope>NUCLEOTIDE SEQUENCE</scope>
    <source>
        <strain evidence="1">AG2-2IIIB</strain>
    </source>
</reference>